<protein>
    <recommendedName>
        <fullName evidence="2">ParB-like N-terminal domain-containing protein</fullName>
    </recommendedName>
</protein>
<dbReference type="InterPro" id="IPR003115">
    <property type="entry name" value="ParB_N"/>
</dbReference>
<evidence type="ECO:0000259" key="2">
    <source>
        <dbReference type="SMART" id="SM00470"/>
    </source>
</evidence>
<dbReference type="GO" id="GO:0007059">
    <property type="term" value="P:chromosome segregation"/>
    <property type="evidence" value="ECO:0007669"/>
    <property type="project" value="UniProtKB-KW"/>
</dbReference>
<dbReference type="SUPFAM" id="SSF110849">
    <property type="entry name" value="ParB/Sulfiredoxin"/>
    <property type="match status" value="1"/>
</dbReference>
<organism evidence="3">
    <name type="scientific">marine sediment metagenome</name>
    <dbReference type="NCBI Taxonomy" id="412755"/>
    <lineage>
        <taxon>unclassified sequences</taxon>
        <taxon>metagenomes</taxon>
        <taxon>ecological metagenomes</taxon>
    </lineage>
</organism>
<dbReference type="AlphaFoldDB" id="A0A0F9LWS5"/>
<name>A0A0F9LWS5_9ZZZZ</name>
<dbReference type="PANTHER" id="PTHR33375:SF1">
    <property type="entry name" value="CHROMOSOME-PARTITIONING PROTEIN PARB-RELATED"/>
    <property type="match status" value="1"/>
</dbReference>
<dbReference type="InterPro" id="IPR036086">
    <property type="entry name" value="ParB/Sulfiredoxin_sf"/>
</dbReference>
<comment type="caution">
    <text evidence="3">The sequence shown here is derived from an EMBL/GenBank/DDBJ whole genome shotgun (WGS) entry which is preliminary data.</text>
</comment>
<proteinExistence type="predicted"/>
<dbReference type="SMART" id="SM00470">
    <property type="entry name" value="ParB"/>
    <property type="match status" value="1"/>
</dbReference>
<evidence type="ECO:0000313" key="3">
    <source>
        <dbReference type="EMBL" id="KKM97808.1"/>
    </source>
</evidence>
<dbReference type="PANTHER" id="PTHR33375">
    <property type="entry name" value="CHROMOSOME-PARTITIONING PROTEIN PARB-RELATED"/>
    <property type="match status" value="1"/>
</dbReference>
<dbReference type="SUPFAM" id="SSF109709">
    <property type="entry name" value="KorB DNA-binding domain-like"/>
    <property type="match status" value="1"/>
</dbReference>
<reference evidence="3" key="1">
    <citation type="journal article" date="2015" name="Nature">
        <title>Complex archaea that bridge the gap between prokaryotes and eukaryotes.</title>
        <authorList>
            <person name="Spang A."/>
            <person name="Saw J.H."/>
            <person name="Jorgensen S.L."/>
            <person name="Zaremba-Niedzwiedzka K."/>
            <person name="Martijn J."/>
            <person name="Lind A.E."/>
            <person name="van Eijk R."/>
            <person name="Schleper C."/>
            <person name="Guy L."/>
            <person name="Ettema T.J."/>
        </authorList>
    </citation>
    <scope>NUCLEOTIDE SEQUENCE</scope>
</reference>
<dbReference type="InterPro" id="IPR050336">
    <property type="entry name" value="Chromosome_partition/occlusion"/>
</dbReference>
<dbReference type="GO" id="GO:0005694">
    <property type="term" value="C:chromosome"/>
    <property type="evidence" value="ECO:0007669"/>
    <property type="project" value="TreeGrafter"/>
</dbReference>
<dbReference type="GO" id="GO:0003677">
    <property type="term" value="F:DNA binding"/>
    <property type="evidence" value="ECO:0007669"/>
    <property type="project" value="InterPro"/>
</dbReference>
<dbReference type="Pfam" id="PF17762">
    <property type="entry name" value="HTH_ParB"/>
    <property type="match status" value="1"/>
</dbReference>
<gene>
    <name evidence="3" type="ORF">LCGC14_1164410</name>
</gene>
<evidence type="ECO:0000256" key="1">
    <source>
        <dbReference type="ARBA" id="ARBA00022829"/>
    </source>
</evidence>
<feature type="domain" description="ParB-like N-terminal" evidence="2">
    <location>
        <begin position="5"/>
        <end position="94"/>
    </location>
</feature>
<keyword evidence="1" id="KW-0159">Chromosome partition</keyword>
<dbReference type="Gene3D" id="1.10.10.2830">
    <property type="match status" value="1"/>
</dbReference>
<accession>A0A0F9LWS5</accession>
<dbReference type="Gene3D" id="3.90.1530.30">
    <property type="match status" value="1"/>
</dbReference>
<dbReference type="EMBL" id="LAZR01005706">
    <property type="protein sequence ID" value="KKM97808.1"/>
    <property type="molecule type" value="Genomic_DNA"/>
</dbReference>
<feature type="non-terminal residue" evidence="3">
    <location>
        <position position="197"/>
    </location>
</feature>
<dbReference type="InterPro" id="IPR004437">
    <property type="entry name" value="ParB/RepB/Spo0J"/>
</dbReference>
<sequence>MKELGQIPIAQIKVGEHAQRIDDEDPETLELAESIRRVGILNPLILLKQGEDLVLLAGHRRLVAARMAGHEVVPCFVRSTMPEVDAEIAFAENFFRKDLSPVELACALKDCLDNKIMSVTELAAGFHKTEHWVERMIAISDWPDDVQQAVHNKLISVSAAGNLALVTEDAYREFLVKNAVEQGATARTTAAWLQAWR</sequence>
<dbReference type="NCBIfam" id="TIGR00180">
    <property type="entry name" value="parB_part"/>
    <property type="match status" value="1"/>
</dbReference>
<dbReference type="InterPro" id="IPR041468">
    <property type="entry name" value="HTH_ParB/Spo0J"/>
</dbReference>
<dbReference type="Pfam" id="PF02195">
    <property type="entry name" value="ParB_N"/>
    <property type="match status" value="1"/>
</dbReference>